<keyword evidence="4 7" id="KW-0274">FAD</keyword>
<dbReference type="GO" id="GO:0005615">
    <property type="term" value="C:extracellular space"/>
    <property type="evidence" value="ECO:0007669"/>
    <property type="project" value="TreeGrafter"/>
</dbReference>
<dbReference type="InterPro" id="IPR039798">
    <property type="entry name" value="Sulfhydryl_oxidase"/>
</dbReference>
<dbReference type="InterPro" id="IPR040986">
    <property type="entry name" value="QSOX_FAD-bd_dom"/>
</dbReference>
<evidence type="ECO:0000313" key="11">
    <source>
        <dbReference type="Proteomes" id="UP000278807"/>
    </source>
</evidence>
<comment type="catalytic activity">
    <reaction evidence="7">
        <text>2 R'C(R)SH + O2 = R'C(R)S-S(R)CR' + H2O2</text>
        <dbReference type="Rhea" id="RHEA:17357"/>
        <dbReference type="ChEBI" id="CHEBI:15379"/>
        <dbReference type="ChEBI" id="CHEBI:16240"/>
        <dbReference type="ChEBI" id="CHEBI:16520"/>
        <dbReference type="ChEBI" id="CHEBI:17412"/>
        <dbReference type="EC" id="1.8.3.2"/>
    </reaction>
</comment>
<evidence type="ECO:0000313" key="12">
    <source>
        <dbReference type="WBParaSite" id="HNAJ_0000766601-mRNA-1"/>
    </source>
</evidence>
<dbReference type="InterPro" id="IPR017905">
    <property type="entry name" value="ERV/ALR_sulphydryl_oxidase"/>
</dbReference>
<dbReference type="PANTHER" id="PTHR22897:SF8">
    <property type="entry name" value="SULFHYDRYL OXIDASE"/>
    <property type="match status" value="1"/>
</dbReference>
<keyword evidence="5 7" id="KW-0560">Oxidoreductase</keyword>
<reference evidence="12" key="1">
    <citation type="submission" date="2016-04" db="UniProtKB">
        <authorList>
            <consortium name="WormBaseParasite"/>
        </authorList>
    </citation>
    <scope>IDENTIFICATION</scope>
</reference>
<dbReference type="AlphaFoldDB" id="A0A0R3TKG9"/>
<dbReference type="WBParaSite" id="HNAJ_0000766601-mRNA-1">
    <property type="protein sequence ID" value="HNAJ_0000766601-mRNA-1"/>
    <property type="gene ID" value="HNAJ_0000766601"/>
</dbReference>
<dbReference type="PANTHER" id="PTHR22897">
    <property type="entry name" value="QUIESCIN Q6-RELATED SULFHYDRYL OXIDASE"/>
    <property type="match status" value="1"/>
</dbReference>
<protein>
    <recommendedName>
        <fullName evidence="7">Sulfhydryl oxidase</fullName>
        <ecNumber evidence="7">1.8.3.2</ecNumber>
    </recommendedName>
</protein>
<feature type="chain" id="PRO_5043131883" description="Sulfhydryl oxidase" evidence="8">
    <location>
        <begin position="22"/>
        <end position="456"/>
    </location>
</feature>
<dbReference type="SUPFAM" id="SSF69000">
    <property type="entry name" value="FAD-dependent thiol oxidase"/>
    <property type="match status" value="1"/>
</dbReference>
<dbReference type="STRING" id="102285.A0A0R3TKG9"/>
<dbReference type="EMBL" id="UZAE01012099">
    <property type="protein sequence ID" value="VDO03522.1"/>
    <property type="molecule type" value="Genomic_DNA"/>
</dbReference>
<evidence type="ECO:0000256" key="8">
    <source>
        <dbReference type="SAM" id="SignalP"/>
    </source>
</evidence>
<evidence type="ECO:0000256" key="1">
    <source>
        <dbReference type="ARBA" id="ARBA00001974"/>
    </source>
</evidence>
<name>A0A0R3TKG9_RODNA</name>
<dbReference type="Proteomes" id="UP000278807">
    <property type="component" value="Unassembled WGS sequence"/>
</dbReference>
<evidence type="ECO:0000256" key="4">
    <source>
        <dbReference type="ARBA" id="ARBA00022827"/>
    </source>
</evidence>
<evidence type="ECO:0000256" key="6">
    <source>
        <dbReference type="ARBA" id="ARBA00023157"/>
    </source>
</evidence>
<dbReference type="Gene3D" id="3.40.30.10">
    <property type="entry name" value="Glutaredoxin"/>
    <property type="match status" value="1"/>
</dbReference>
<dbReference type="InterPro" id="IPR036774">
    <property type="entry name" value="ERV/ALR_sulphydryl_oxid_sf"/>
</dbReference>
<dbReference type="EC" id="1.8.3.2" evidence="7"/>
<evidence type="ECO:0000256" key="3">
    <source>
        <dbReference type="ARBA" id="ARBA00022729"/>
    </source>
</evidence>
<dbReference type="Gene3D" id="1.20.120.310">
    <property type="entry name" value="ERV/ALR sulfhydryl oxidase domain"/>
    <property type="match status" value="1"/>
</dbReference>
<proteinExistence type="predicted"/>
<evidence type="ECO:0000313" key="10">
    <source>
        <dbReference type="EMBL" id="VDO03522.1"/>
    </source>
</evidence>
<dbReference type="GO" id="GO:0003756">
    <property type="term" value="F:protein disulfide isomerase activity"/>
    <property type="evidence" value="ECO:0007669"/>
    <property type="project" value="TreeGrafter"/>
</dbReference>
<keyword evidence="11" id="KW-1185">Reference proteome</keyword>
<comment type="cofactor">
    <cofactor evidence="1 7">
        <name>FAD</name>
        <dbReference type="ChEBI" id="CHEBI:57692"/>
    </cofactor>
</comment>
<evidence type="ECO:0000259" key="9">
    <source>
        <dbReference type="PROSITE" id="PS51324"/>
    </source>
</evidence>
<dbReference type="OrthoDB" id="59470at2759"/>
<dbReference type="Pfam" id="PF18371">
    <property type="entry name" value="FAD_SOX"/>
    <property type="match status" value="1"/>
</dbReference>
<accession>A0A0R3TKG9</accession>
<sequence>MGRIGIVRLSILLFLGFGVSAELYDDASWNWAVKIAVIDCSDPVNRDISTEYNVEFFPTFIFFLKGGKHQVVPKYFSNITFREKIADILVNEKQWDRLVPVMNISDAITVFGPNAVQVAMIILDTQLNIPTTLQSVIVEGSQYGVKDVLGNIIFTSEDVDAVKKFLLDKYQKVELKVSQQQNRPITTTPKVVTNPIPHSLPVYAADIVASLQNLLNHDIALKKEIKGVELAALKEFLAVLSKYLDLGPQYNEEIDYLQKSVAGQSVISREDWTVLVAKLKACSANNDKAPIAHALNRFVPHFFSCGYCGFHFAKMTSNVRLPGEAIYPDRPTIVTPFPLEEPDPSTLPVAPKSARDEVLWLNIAHNVVNKRLSVNVEMPKEFCLNIVFASIQIQVFPSPQQCRVCWSDEARAKIAEDKFAALPDKTEELLAYLVHHYRPSSWRWDNVYVSFEDISQ</sequence>
<dbReference type="GO" id="GO:0000139">
    <property type="term" value="C:Golgi membrane"/>
    <property type="evidence" value="ECO:0007669"/>
    <property type="project" value="TreeGrafter"/>
</dbReference>
<dbReference type="GO" id="GO:0006457">
    <property type="term" value="P:protein folding"/>
    <property type="evidence" value="ECO:0007669"/>
    <property type="project" value="TreeGrafter"/>
</dbReference>
<keyword evidence="2 7" id="KW-0285">Flavoprotein</keyword>
<dbReference type="InterPro" id="IPR036249">
    <property type="entry name" value="Thioredoxin-like_sf"/>
</dbReference>
<dbReference type="PROSITE" id="PS51324">
    <property type="entry name" value="ERV_ALR"/>
    <property type="match status" value="1"/>
</dbReference>
<organism evidence="12">
    <name type="scientific">Rodentolepis nana</name>
    <name type="common">Dwarf tapeworm</name>
    <name type="synonym">Hymenolepis nana</name>
    <dbReference type="NCBI Taxonomy" id="102285"/>
    <lineage>
        <taxon>Eukaryota</taxon>
        <taxon>Metazoa</taxon>
        <taxon>Spiralia</taxon>
        <taxon>Lophotrochozoa</taxon>
        <taxon>Platyhelminthes</taxon>
        <taxon>Cestoda</taxon>
        <taxon>Eucestoda</taxon>
        <taxon>Cyclophyllidea</taxon>
        <taxon>Hymenolepididae</taxon>
        <taxon>Rodentolepis</taxon>
    </lineage>
</organism>
<feature type="domain" description="ERV/ALR sulfhydryl oxidase" evidence="9">
    <location>
        <begin position="260"/>
        <end position="388"/>
    </location>
</feature>
<dbReference type="GO" id="GO:0016971">
    <property type="term" value="F:flavin-dependent sulfhydryl oxidase activity"/>
    <property type="evidence" value="ECO:0007669"/>
    <property type="project" value="InterPro"/>
</dbReference>
<feature type="signal peptide" evidence="8">
    <location>
        <begin position="1"/>
        <end position="21"/>
    </location>
</feature>
<keyword evidence="3 8" id="KW-0732">Signal</keyword>
<evidence type="ECO:0000256" key="5">
    <source>
        <dbReference type="ARBA" id="ARBA00023002"/>
    </source>
</evidence>
<reference evidence="10 11" key="2">
    <citation type="submission" date="2018-11" db="EMBL/GenBank/DDBJ databases">
        <authorList>
            <consortium name="Pathogen Informatics"/>
        </authorList>
    </citation>
    <scope>NUCLEOTIDE SEQUENCE [LARGE SCALE GENOMIC DNA]</scope>
</reference>
<evidence type="ECO:0000256" key="2">
    <source>
        <dbReference type="ARBA" id="ARBA00022630"/>
    </source>
</evidence>
<dbReference type="SUPFAM" id="SSF52833">
    <property type="entry name" value="Thioredoxin-like"/>
    <property type="match status" value="1"/>
</dbReference>
<gene>
    <name evidence="10" type="ORF">HNAJ_LOCUS7662</name>
</gene>
<evidence type="ECO:0000256" key="7">
    <source>
        <dbReference type="RuleBase" id="RU371123"/>
    </source>
</evidence>
<keyword evidence="6" id="KW-1015">Disulfide bond</keyword>